<dbReference type="InterPro" id="IPR013815">
    <property type="entry name" value="ATP_grasp_subdomain_1"/>
</dbReference>
<organism evidence="7 8">
    <name type="scientific">Thermus aquaticus (strain ATCC BAA-2747 / Y51MC23)</name>
    <dbReference type="NCBI Taxonomy" id="498848"/>
    <lineage>
        <taxon>Bacteria</taxon>
        <taxon>Thermotogati</taxon>
        <taxon>Deinococcota</taxon>
        <taxon>Deinococci</taxon>
        <taxon>Thermales</taxon>
        <taxon>Thermaceae</taxon>
        <taxon>Thermus</taxon>
    </lineage>
</organism>
<keyword evidence="4 5" id="KW-0436">Ligase</keyword>
<comment type="function">
    <text evidence="4">Catalyzes the ATP-dependent conversion of 5-aminoimidazole ribonucleotide (AIR) and HCO(3)(-) to N5-carboxyaminoimidazole ribonucleotide (N5-CAIR).</text>
</comment>
<evidence type="ECO:0000256" key="4">
    <source>
        <dbReference type="HAMAP-Rule" id="MF_01928"/>
    </source>
</evidence>
<keyword evidence="8" id="KW-1185">Reference proteome</keyword>
<comment type="catalytic activity">
    <reaction evidence="4 5">
        <text>5-amino-1-(5-phospho-beta-D-ribosyl)imidazole + hydrogencarbonate + ATP = 5-carboxyamino-1-(5-phospho-D-ribosyl)imidazole + ADP + phosphate + 2 H(+)</text>
        <dbReference type="Rhea" id="RHEA:19317"/>
        <dbReference type="ChEBI" id="CHEBI:15378"/>
        <dbReference type="ChEBI" id="CHEBI:17544"/>
        <dbReference type="ChEBI" id="CHEBI:30616"/>
        <dbReference type="ChEBI" id="CHEBI:43474"/>
        <dbReference type="ChEBI" id="CHEBI:58730"/>
        <dbReference type="ChEBI" id="CHEBI:137981"/>
        <dbReference type="ChEBI" id="CHEBI:456216"/>
        <dbReference type="EC" id="6.3.4.18"/>
    </reaction>
</comment>
<evidence type="ECO:0000256" key="1">
    <source>
        <dbReference type="ARBA" id="ARBA00022741"/>
    </source>
</evidence>
<accession>A0ABN4IKZ4</accession>
<keyword evidence="7" id="KW-0456">Lyase</keyword>
<feature type="binding site" evidence="4">
    <location>
        <position position="138"/>
    </location>
    <ligand>
        <name>ATP</name>
        <dbReference type="ChEBI" id="CHEBI:30616"/>
    </ligand>
</feature>
<dbReference type="InterPro" id="IPR003135">
    <property type="entry name" value="ATP-grasp_carboxylate-amine"/>
</dbReference>
<dbReference type="InterPro" id="IPR040686">
    <property type="entry name" value="PurK_C"/>
</dbReference>
<dbReference type="NCBIfam" id="NF004679">
    <property type="entry name" value="PRK06019.1-5"/>
    <property type="match status" value="1"/>
</dbReference>
<name>A0ABN4IKZ4_THEA5</name>
<dbReference type="RefSeq" id="WP_003045060.1">
    <property type="nucleotide sequence ID" value="NZ_CP010822.1"/>
</dbReference>
<feature type="binding site" evidence="4">
    <location>
        <position position="204"/>
    </location>
    <ligand>
        <name>ATP</name>
        <dbReference type="ChEBI" id="CHEBI:30616"/>
    </ligand>
</feature>
<feature type="binding site" evidence="4">
    <location>
        <begin position="258"/>
        <end position="259"/>
    </location>
    <ligand>
        <name>ATP</name>
        <dbReference type="ChEBI" id="CHEBI:30616"/>
    </ligand>
</feature>
<dbReference type="Pfam" id="PF02222">
    <property type="entry name" value="ATP-grasp"/>
    <property type="match status" value="1"/>
</dbReference>
<evidence type="ECO:0000256" key="2">
    <source>
        <dbReference type="ARBA" id="ARBA00022755"/>
    </source>
</evidence>
<dbReference type="PROSITE" id="PS50975">
    <property type="entry name" value="ATP_GRASP"/>
    <property type="match status" value="1"/>
</dbReference>
<dbReference type="NCBIfam" id="TIGR01161">
    <property type="entry name" value="purK"/>
    <property type="match status" value="1"/>
</dbReference>
<proteinExistence type="inferred from homology"/>
<dbReference type="GO" id="GO:0004638">
    <property type="term" value="F:phosphoribosylaminoimidazole carboxylase activity"/>
    <property type="evidence" value="ECO:0007669"/>
    <property type="project" value="UniProtKB-EC"/>
</dbReference>
<evidence type="ECO:0000313" key="8">
    <source>
        <dbReference type="Proteomes" id="UP000058660"/>
    </source>
</evidence>
<dbReference type="PANTHER" id="PTHR11609">
    <property type="entry name" value="PURINE BIOSYNTHESIS PROTEIN 6/7, PUR6/7"/>
    <property type="match status" value="1"/>
</dbReference>
<comment type="similarity">
    <text evidence="4 5">Belongs to the PurK/PurT family.</text>
</comment>
<sequence>MRIGVLGGGQLGRMLALAGYPLGLTFRFLDPSPEACAGQVGELLVGPFEDKGLLERFAQGLDLVTYEFENVPVAAARFLEALLPVYPPPKALEVAQDRLLEKTFFRGLGVPTPPFHPVDRLPDLEEGLKHVGLPALLKTRRGGYDGKGQALVRSWGEAEAAFHALGGKGLILEGFVPFDRELSILAVRGTTGEVAFYPLVENRHQGGILRLSLAPAPGASEALGKKAEGYARKALEALGYVGVLALEFFQVGEELLFNEMAPRVHNSGHWTIEGAETSQFQNHLRALLGLPLGSTAPRGHSAMVNLIGLRPDFQEVLKVPGAHLHWYGKAVRPGRKVGHITLRRDSREALEEALPLVLQLAQIRYSGE</sequence>
<keyword evidence="3 4" id="KW-0067">ATP-binding</keyword>
<reference evidence="8" key="1">
    <citation type="journal article" date="2015" name="PLoS ONE">
        <title>Complete Genome Sequence of Thermus aquaticus Y51MC23.</title>
        <authorList>
            <person name="Brumm P.J."/>
            <person name="Monsma S."/>
            <person name="Keough B."/>
            <person name="Jasinovica S."/>
            <person name="Ferguson E."/>
            <person name="Schoenfeld T."/>
            <person name="Lodes M."/>
            <person name="Mead D.A."/>
        </authorList>
    </citation>
    <scope>NUCLEOTIDE SEQUENCE [LARGE SCALE GENOMIC DNA]</scope>
    <source>
        <strain evidence="8">BAA-2747 / Y51MC23</strain>
    </source>
</reference>
<comment type="pathway">
    <text evidence="4 5">Purine metabolism; IMP biosynthesis via de novo pathway; 5-amino-1-(5-phospho-D-ribosyl)imidazole-4-carboxylate from 5-amino-1-(5-phospho-D-ribosyl)imidazole (N5-CAIR route): step 1/2.</text>
</comment>
<dbReference type="NCBIfam" id="NF004676">
    <property type="entry name" value="PRK06019.1-2"/>
    <property type="match status" value="1"/>
</dbReference>
<protein>
    <recommendedName>
        <fullName evidence="4 5">N5-carboxyaminoimidazole ribonucleotide synthase</fullName>
        <shortName evidence="4 5">N5-CAIR synthase</shortName>
        <ecNumber evidence="4 5">6.3.4.18</ecNumber>
    </recommendedName>
    <alternativeName>
        <fullName evidence="4 5">5-(carboxyamino)imidazole ribonucleotide synthetase</fullName>
    </alternativeName>
</protein>
<dbReference type="InterPro" id="IPR005875">
    <property type="entry name" value="PurK"/>
</dbReference>
<dbReference type="InterPro" id="IPR011054">
    <property type="entry name" value="Rudment_hybrid_motif"/>
</dbReference>
<dbReference type="SUPFAM" id="SSF51246">
    <property type="entry name" value="Rudiment single hybrid motif"/>
    <property type="match status" value="1"/>
</dbReference>
<feature type="domain" description="ATP-grasp" evidence="6">
    <location>
        <begin position="102"/>
        <end position="288"/>
    </location>
</feature>
<dbReference type="Gene3D" id="3.40.50.20">
    <property type="match status" value="1"/>
</dbReference>
<dbReference type="Gene3D" id="3.30.470.20">
    <property type="entry name" value="ATP-grasp fold, B domain"/>
    <property type="match status" value="1"/>
</dbReference>
<feature type="binding site" evidence="4">
    <location>
        <begin position="143"/>
        <end position="149"/>
    </location>
    <ligand>
        <name>ATP</name>
        <dbReference type="ChEBI" id="CHEBI:30616"/>
    </ligand>
</feature>
<dbReference type="Gene3D" id="3.30.1490.20">
    <property type="entry name" value="ATP-grasp fold, A domain"/>
    <property type="match status" value="1"/>
</dbReference>
<comment type="subunit">
    <text evidence="4 5">Homodimer.</text>
</comment>
<evidence type="ECO:0000256" key="5">
    <source>
        <dbReference type="RuleBase" id="RU361200"/>
    </source>
</evidence>
<dbReference type="SUPFAM" id="SSF56059">
    <property type="entry name" value="Glutathione synthetase ATP-binding domain-like"/>
    <property type="match status" value="1"/>
</dbReference>
<dbReference type="Pfam" id="PF22660">
    <property type="entry name" value="RS_preATP-grasp-like"/>
    <property type="match status" value="1"/>
</dbReference>
<dbReference type="EC" id="6.3.4.18" evidence="4 5"/>
<dbReference type="InterPro" id="IPR011761">
    <property type="entry name" value="ATP-grasp"/>
</dbReference>
<keyword evidence="1 4" id="KW-0547">Nucleotide-binding</keyword>
<feature type="binding site" evidence="4">
    <location>
        <begin position="173"/>
        <end position="176"/>
    </location>
    <ligand>
        <name>ATP</name>
        <dbReference type="ChEBI" id="CHEBI:30616"/>
    </ligand>
</feature>
<evidence type="ECO:0000259" key="6">
    <source>
        <dbReference type="PROSITE" id="PS50975"/>
    </source>
</evidence>
<evidence type="ECO:0000256" key="3">
    <source>
        <dbReference type="ARBA" id="ARBA00022840"/>
    </source>
</evidence>
<dbReference type="SUPFAM" id="SSF52440">
    <property type="entry name" value="PreATP-grasp domain"/>
    <property type="match status" value="1"/>
</dbReference>
<dbReference type="EMBL" id="CP010822">
    <property type="protein sequence ID" value="ALJ91621.1"/>
    <property type="molecule type" value="Genomic_DNA"/>
</dbReference>
<dbReference type="PANTHER" id="PTHR11609:SF5">
    <property type="entry name" value="PHOSPHORIBOSYLAMINOIMIDAZOLE CARBOXYLASE"/>
    <property type="match status" value="1"/>
</dbReference>
<comment type="function">
    <text evidence="5">Catalyzes the ATP-dependent conversion of 5-aminoimidazole ribonucleotide (AIR) and HCO(3)- to N5-carboxyaminoimidazole ribonucleotide (N5-CAIR).</text>
</comment>
<dbReference type="Proteomes" id="UP000058660">
    <property type="component" value="Chromosome"/>
</dbReference>
<feature type="binding site" evidence="4">
    <location>
        <position position="98"/>
    </location>
    <ligand>
        <name>ATP</name>
        <dbReference type="ChEBI" id="CHEBI:30616"/>
    </ligand>
</feature>
<keyword evidence="2 4" id="KW-0658">Purine biosynthesis</keyword>
<dbReference type="InterPro" id="IPR016185">
    <property type="entry name" value="PreATP-grasp_dom_sf"/>
</dbReference>
<feature type="binding site" evidence="4">
    <location>
        <position position="181"/>
    </location>
    <ligand>
        <name>ATP</name>
        <dbReference type="ChEBI" id="CHEBI:30616"/>
    </ligand>
</feature>
<dbReference type="HAMAP" id="MF_01928">
    <property type="entry name" value="PurK"/>
    <property type="match status" value="1"/>
</dbReference>
<dbReference type="Pfam" id="PF17769">
    <property type="entry name" value="PurK_C"/>
    <property type="match status" value="1"/>
</dbReference>
<evidence type="ECO:0000313" key="7">
    <source>
        <dbReference type="EMBL" id="ALJ91621.1"/>
    </source>
</evidence>
<dbReference type="InterPro" id="IPR054350">
    <property type="entry name" value="PurT/PurK_preATP-grasp"/>
</dbReference>
<gene>
    <name evidence="4 5" type="primary">purK</name>
    <name evidence="7" type="ORF">TO73_1788</name>
</gene>